<name>A0AAD9TIF3_9ROSI</name>
<accession>A0AAD9TIF3</accession>
<dbReference type="SUPFAM" id="SSF54373">
    <property type="entry name" value="FAD-linked reductases, C-terminal domain"/>
    <property type="match status" value="1"/>
</dbReference>
<evidence type="ECO:0000313" key="2">
    <source>
        <dbReference type="Proteomes" id="UP001280121"/>
    </source>
</evidence>
<dbReference type="EMBL" id="JANJYI010000009">
    <property type="protein sequence ID" value="KAK2636199.1"/>
    <property type="molecule type" value="Genomic_DNA"/>
</dbReference>
<comment type="caution">
    <text evidence="1">The sequence shown here is derived from an EMBL/GenBank/DDBJ whole genome shotgun (WGS) entry which is preliminary data.</text>
</comment>
<sequence>MPLDSNMVADGLAKFSSLDIDQFWIEDCPSCVVPLVSIDLLFRNGITKYEVYANNPFAQGSHSIYLAAAIKLVSAPSRVSGDFVKKAGWNEDNPCISVFANTMPAKKTTRCTPPVTGIADDFRFIIQTLALPICVNASKMPIAAKIALPTSKGKLELNKTEPRQNASVIINYLVEEKDLGGM</sequence>
<organism evidence="1 2">
    <name type="scientific">Dipteronia dyeriana</name>
    <dbReference type="NCBI Taxonomy" id="168575"/>
    <lineage>
        <taxon>Eukaryota</taxon>
        <taxon>Viridiplantae</taxon>
        <taxon>Streptophyta</taxon>
        <taxon>Embryophyta</taxon>
        <taxon>Tracheophyta</taxon>
        <taxon>Spermatophyta</taxon>
        <taxon>Magnoliopsida</taxon>
        <taxon>eudicotyledons</taxon>
        <taxon>Gunneridae</taxon>
        <taxon>Pentapetalae</taxon>
        <taxon>rosids</taxon>
        <taxon>malvids</taxon>
        <taxon>Sapindales</taxon>
        <taxon>Sapindaceae</taxon>
        <taxon>Hippocastanoideae</taxon>
        <taxon>Acereae</taxon>
        <taxon>Dipteronia</taxon>
    </lineage>
</organism>
<dbReference type="Proteomes" id="UP001280121">
    <property type="component" value="Unassembled WGS sequence"/>
</dbReference>
<evidence type="ECO:0000313" key="1">
    <source>
        <dbReference type="EMBL" id="KAK2636199.1"/>
    </source>
</evidence>
<keyword evidence="2" id="KW-1185">Reference proteome</keyword>
<proteinExistence type="predicted"/>
<protein>
    <submittedName>
        <fullName evidence="1">Uncharacterized protein</fullName>
    </submittedName>
</protein>
<gene>
    <name evidence="1" type="ORF">Ddye_030991</name>
</gene>
<reference evidence="1" key="1">
    <citation type="journal article" date="2023" name="Plant J.">
        <title>Genome sequences and population genomics provide insights into the demographic history, inbreeding, and mutation load of two 'living fossil' tree species of Dipteronia.</title>
        <authorList>
            <person name="Feng Y."/>
            <person name="Comes H.P."/>
            <person name="Chen J."/>
            <person name="Zhu S."/>
            <person name="Lu R."/>
            <person name="Zhang X."/>
            <person name="Li P."/>
            <person name="Qiu J."/>
            <person name="Olsen K.M."/>
            <person name="Qiu Y."/>
        </authorList>
    </citation>
    <scope>NUCLEOTIDE SEQUENCE</scope>
    <source>
        <strain evidence="1">KIB01</strain>
    </source>
</reference>
<dbReference type="AlphaFoldDB" id="A0AAD9TIF3"/>
<dbReference type="Gene3D" id="3.30.410.40">
    <property type="match status" value="1"/>
</dbReference>